<proteinExistence type="predicted"/>
<dbReference type="SMART" id="SM00353">
    <property type="entry name" value="HLH"/>
    <property type="match status" value="1"/>
</dbReference>
<evidence type="ECO:0000256" key="2">
    <source>
        <dbReference type="ARBA" id="ARBA00023015"/>
    </source>
</evidence>
<evidence type="ECO:0000313" key="8">
    <source>
        <dbReference type="EMBL" id="RDX99023.1"/>
    </source>
</evidence>
<evidence type="ECO:0000256" key="4">
    <source>
        <dbReference type="ARBA" id="ARBA00023163"/>
    </source>
</evidence>
<dbReference type="PANTHER" id="PTHR16223">
    <property type="entry name" value="TRANSCRIPTION FACTOR BHLH83-RELATED"/>
    <property type="match status" value="1"/>
</dbReference>
<feature type="domain" description="BHLH" evidence="7">
    <location>
        <begin position="178"/>
        <end position="227"/>
    </location>
</feature>
<gene>
    <name evidence="8" type="primary">BHLH84</name>
    <name evidence="8" type="ORF">CR513_17988</name>
</gene>
<dbReference type="PROSITE" id="PS50888">
    <property type="entry name" value="BHLH"/>
    <property type="match status" value="1"/>
</dbReference>
<evidence type="ECO:0000313" key="9">
    <source>
        <dbReference type="Proteomes" id="UP000257109"/>
    </source>
</evidence>
<reference evidence="8" key="1">
    <citation type="submission" date="2018-05" db="EMBL/GenBank/DDBJ databases">
        <title>Draft genome of Mucuna pruriens seed.</title>
        <authorList>
            <person name="Nnadi N.E."/>
            <person name="Vos R."/>
            <person name="Hasami M.H."/>
            <person name="Devisetty U.K."/>
            <person name="Aguiy J.C."/>
        </authorList>
    </citation>
    <scope>NUCLEOTIDE SEQUENCE [LARGE SCALE GENOMIC DNA]</scope>
    <source>
        <strain evidence="8">JCA_2017</strain>
    </source>
</reference>
<comment type="subcellular location">
    <subcellularLocation>
        <location evidence="1">Nucleus</location>
    </subcellularLocation>
</comment>
<dbReference type="InterPro" id="IPR045843">
    <property type="entry name" value="IND-like"/>
</dbReference>
<dbReference type="OrthoDB" id="651283at2759"/>
<keyword evidence="3" id="KW-0238">DNA-binding</keyword>
<dbReference type="InterPro" id="IPR036638">
    <property type="entry name" value="HLH_DNA-bd_sf"/>
</dbReference>
<dbReference type="AlphaFoldDB" id="A0A371H8N1"/>
<keyword evidence="9" id="KW-1185">Reference proteome</keyword>
<dbReference type="GO" id="GO:0046983">
    <property type="term" value="F:protein dimerization activity"/>
    <property type="evidence" value="ECO:0007669"/>
    <property type="project" value="InterPro"/>
</dbReference>
<dbReference type="SUPFAM" id="SSF47459">
    <property type="entry name" value="HLH, helix-loop-helix DNA-binding domain"/>
    <property type="match status" value="1"/>
</dbReference>
<sequence length="269" mass="30197">WSVHNGGSSLYEPEQFYETFNLGTSFAFWPGHDSTENINTYFPSEVPNTNSMCFLRGSRPSADSVTNLGHVSIGISLQGNGGKMMNENTDQELGLDTGREVPADISLQAHKRTRSLFQFIVYRSQRTIRDVKSKNPKSASISNTEEEASPDPQSQSLSTWQDFTALKLGGKSRSSRYPATDPQSAYARKRRERINERLRILQSLVPIGTKVDISTMLEEAVQYVKFLQLQIKLLSSADMWMYAPIAYNGMNIGLELNINVTKQPKKCIT</sequence>
<evidence type="ECO:0000259" key="7">
    <source>
        <dbReference type="PROSITE" id="PS50888"/>
    </source>
</evidence>
<evidence type="ECO:0000256" key="1">
    <source>
        <dbReference type="ARBA" id="ARBA00004123"/>
    </source>
</evidence>
<feature type="region of interest" description="Disordered" evidence="6">
    <location>
        <begin position="131"/>
        <end position="157"/>
    </location>
</feature>
<dbReference type="CDD" id="cd11454">
    <property type="entry name" value="bHLH_AtIND_like"/>
    <property type="match status" value="1"/>
</dbReference>
<dbReference type="STRING" id="157652.A0A371H8N1"/>
<dbReference type="GO" id="GO:0000978">
    <property type="term" value="F:RNA polymerase II cis-regulatory region sequence-specific DNA binding"/>
    <property type="evidence" value="ECO:0007669"/>
    <property type="project" value="TreeGrafter"/>
</dbReference>
<keyword evidence="5" id="KW-0539">Nucleus</keyword>
<feature type="region of interest" description="Disordered" evidence="6">
    <location>
        <begin position="170"/>
        <end position="189"/>
    </location>
</feature>
<organism evidence="8 9">
    <name type="scientific">Mucuna pruriens</name>
    <name type="common">Velvet bean</name>
    <name type="synonym">Dolichos pruriens</name>
    <dbReference type="NCBI Taxonomy" id="157652"/>
    <lineage>
        <taxon>Eukaryota</taxon>
        <taxon>Viridiplantae</taxon>
        <taxon>Streptophyta</taxon>
        <taxon>Embryophyta</taxon>
        <taxon>Tracheophyta</taxon>
        <taxon>Spermatophyta</taxon>
        <taxon>Magnoliopsida</taxon>
        <taxon>eudicotyledons</taxon>
        <taxon>Gunneridae</taxon>
        <taxon>Pentapetalae</taxon>
        <taxon>rosids</taxon>
        <taxon>fabids</taxon>
        <taxon>Fabales</taxon>
        <taxon>Fabaceae</taxon>
        <taxon>Papilionoideae</taxon>
        <taxon>50 kb inversion clade</taxon>
        <taxon>NPAAA clade</taxon>
        <taxon>indigoferoid/millettioid clade</taxon>
        <taxon>Phaseoleae</taxon>
        <taxon>Mucuna</taxon>
    </lineage>
</organism>
<protein>
    <submittedName>
        <fullName evidence="8">Transcription factor bHLH84</fullName>
    </submittedName>
</protein>
<keyword evidence="4" id="KW-0804">Transcription</keyword>
<dbReference type="GO" id="GO:0005634">
    <property type="term" value="C:nucleus"/>
    <property type="evidence" value="ECO:0007669"/>
    <property type="project" value="UniProtKB-SubCell"/>
</dbReference>
<evidence type="ECO:0000256" key="3">
    <source>
        <dbReference type="ARBA" id="ARBA00023125"/>
    </source>
</evidence>
<dbReference type="Proteomes" id="UP000257109">
    <property type="component" value="Unassembled WGS sequence"/>
</dbReference>
<keyword evidence="2" id="KW-0805">Transcription regulation</keyword>
<feature type="non-terminal residue" evidence="8">
    <location>
        <position position="1"/>
    </location>
</feature>
<name>A0A371H8N1_MUCPR</name>
<dbReference type="InterPro" id="IPR011598">
    <property type="entry name" value="bHLH_dom"/>
</dbReference>
<comment type="caution">
    <text evidence="8">The sequence shown here is derived from an EMBL/GenBank/DDBJ whole genome shotgun (WGS) entry which is preliminary data.</text>
</comment>
<evidence type="ECO:0000256" key="5">
    <source>
        <dbReference type="ARBA" id="ARBA00023242"/>
    </source>
</evidence>
<dbReference type="Pfam" id="PF00010">
    <property type="entry name" value="HLH"/>
    <property type="match status" value="1"/>
</dbReference>
<dbReference type="PANTHER" id="PTHR16223:SF274">
    <property type="entry name" value="TRANSCRIPTION FACTOR BHLH84"/>
    <property type="match status" value="1"/>
</dbReference>
<evidence type="ECO:0000256" key="6">
    <source>
        <dbReference type="SAM" id="MobiDB-lite"/>
    </source>
</evidence>
<dbReference type="EMBL" id="QJKJ01003322">
    <property type="protein sequence ID" value="RDX99023.1"/>
    <property type="molecule type" value="Genomic_DNA"/>
</dbReference>
<dbReference type="GO" id="GO:0000981">
    <property type="term" value="F:DNA-binding transcription factor activity, RNA polymerase II-specific"/>
    <property type="evidence" value="ECO:0007669"/>
    <property type="project" value="TreeGrafter"/>
</dbReference>
<dbReference type="Gene3D" id="4.10.280.10">
    <property type="entry name" value="Helix-loop-helix DNA-binding domain"/>
    <property type="match status" value="1"/>
</dbReference>
<dbReference type="GO" id="GO:0048766">
    <property type="term" value="P:root hair initiation"/>
    <property type="evidence" value="ECO:0007669"/>
    <property type="project" value="UniProtKB-ARBA"/>
</dbReference>
<dbReference type="FunFam" id="4.10.280.10:FF:000022">
    <property type="entry name" value="Basic helix-loop-helix transcription factor"/>
    <property type="match status" value="1"/>
</dbReference>
<accession>A0A371H8N1</accession>